<dbReference type="InterPro" id="IPR004360">
    <property type="entry name" value="Glyas_Fos-R_dOase_dom"/>
</dbReference>
<dbReference type="Proteomes" id="UP000296374">
    <property type="component" value="Chromosome"/>
</dbReference>
<dbReference type="PANTHER" id="PTHR43048">
    <property type="entry name" value="METHYLMALONYL-COA EPIMERASE"/>
    <property type="match status" value="1"/>
</dbReference>
<dbReference type="AlphaFoldDB" id="A0A4P7HNS1"/>
<dbReference type="InterPro" id="IPR029068">
    <property type="entry name" value="Glyas_Bleomycin-R_OHBP_Dase"/>
</dbReference>
<dbReference type="Pfam" id="PF00903">
    <property type="entry name" value="Glyoxalase"/>
    <property type="match status" value="1"/>
</dbReference>
<proteinExistence type="predicted"/>
<evidence type="ECO:0000313" key="3">
    <source>
        <dbReference type="EMBL" id="QBX35935.1"/>
    </source>
</evidence>
<dbReference type="SUPFAM" id="SSF54593">
    <property type="entry name" value="Glyoxalase/Bleomycin resistance protein/Dihydroxybiphenyl dioxygenase"/>
    <property type="match status" value="1"/>
</dbReference>
<protein>
    <submittedName>
        <fullName evidence="3">VOC family protein</fullName>
    </submittedName>
</protein>
<sequence>MPNTATGPIRASALSKARVAHVALRIRDRESGIAWYRDKLGMQVVRAFDLNGMTFTEMAMESGEAFRLELVSGDGAVERPGDGELSDSFLLNGWHHLGIWVDDVDLAVDELRGRDVRITLDPTDNHEWMVRVAFIADPWGNVIELLQPLQAG</sequence>
<evidence type="ECO:0000313" key="4">
    <source>
        <dbReference type="Proteomes" id="UP000296374"/>
    </source>
</evidence>
<dbReference type="CDD" id="cd06587">
    <property type="entry name" value="VOC"/>
    <property type="match status" value="1"/>
</dbReference>
<dbReference type="Gene3D" id="3.10.180.10">
    <property type="entry name" value="2,3-Dihydroxybiphenyl 1,2-Dioxygenase, domain 1"/>
    <property type="match status" value="1"/>
</dbReference>
<gene>
    <name evidence="3" type="ORF">E4191_15510</name>
</gene>
<dbReference type="EMBL" id="CP038439">
    <property type="protein sequence ID" value="QBX35935.1"/>
    <property type="molecule type" value="Genomic_DNA"/>
</dbReference>
<dbReference type="PANTHER" id="PTHR43048:SF3">
    <property type="entry name" value="METHYLMALONYL-COA EPIMERASE, MITOCHONDRIAL"/>
    <property type="match status" value="1"/>
</dbReference>
<dbReference type="GO" id="GO:0046872">
    <property type="term" value="F:metal ion binding"/>
    <property type="evidence" value="ECO:0007669"/>
    <property type="project" value="UniProtKB-KW"/>
</dbReference>
<reference evidence="4" key="1">
    <citation type="submission" date="2019-03" db="EMBL/GenBank/DDBJ databases">
        <authorList>
            <person name="Li J."/>
        </authorList>
    </citation>
    <scope>NUCLEOTIDE SEQUENCE [LARGE SCALE GENOMIC DNA]</scope>
    <source>
        <strain evidence="4">2251</strain>
    </source>
</reference>
<dbReference type="PROSITE" id="PS51819">
    <property type="entry name" value="VOC"/>
    <property type="match status" value="1"/>
</dbReference>
<dbReference type="RefSeq" id="WP_135314199.1">
    <property type="nucleotide sequence ID" value="NZ_CP038439.1"/>
</dbReference>
<name>A0A4P7HNS1_9RHOB</name>
<evidence type="ECO:0000256" key="1">
    <source>
        <dbReference type="ARBA" id="ARBA00022723"/>
    </source>
</evidence>
<evidence type="ECO:0000259" key="2">
    <source>
        <dbReference type="PROSITE" id="PS51819"/>
    </source>
</evidence>
<dbReference type="InterPro" id="IPR037523">
    <property type="entry name" value="VOC_core"/>
</dbReference>
<accession>A0A4P7HNS1</accession>
<dbReference type="KEGG" id="plia:E4191_15510"/>
<keyword evidence="1" id="KW-0479">Metal-binding</keyword>
<dbReference type="GO" id="GO:0004493">
    <property type="term" value="F:methylmalonyl-CoA epimerase activity"/>
    <property type="evidence" value="ECO:0007669"/>
    <property type="project" value="TreeGrafter"/>
</dbReference>
<dbReference type="GO" id="GO:0046491">
    <property type="term" value="P:L-methylmalonyl-CoA metabolic process"/>
    <property type="evidence" value="ECO:0007669"/>
    <property type="project" value="TreeGrafter"/>
</dbReference>
<dbReference type="InterPro" id="IPR051785">
    <property type="entry name" value="MMCE/EMCE_epimerase"/>
</dbReference>
<feature type="domain" description="VOC" evidence="2">
    <location>
        <begin position="18"/>
        <end position="148"/>
    </location>
</feature>
<organism evidence="3 4">
    <name type="scientific">Paracoccus liaowanqingii</name>
    <dbReference type="NCBI Taxonomy" id="2560053"/>
    <lineage>
        <taxon>Bacteria</taxon>
        <taxon>Pseudomonadati</taxon>
        <taxon>Pseudomonadota</taxon>
        <taxon>Alphaproteobacteria</taxon>
        <taxon>Rhodobacterales</taxon>
        <taxon>Paracoccaceae</taxon>
        <taxon>Paracoccus</taxon>
    </lineage>
</organism>